<dbReference type="InterPro" id="IPR052515">
    <property type="entry name" value="Gfo/Idh/MocA_Oxidoreductase"/>
</dbReference>
<gene>
    <name evidence="3" type="ORF">NIES2135_40760</name>
</gene>
<feature type="domain" description="GFO/IDH/MocA-like oxidoreductase" evidence="2">
    <location>
        <begin position="133"/>
        <end position="250"/>
    </location>
</feature>
<accession>A0A1Z4JKC7</accession>
<dbReference type="Gene3D" id="3.30.360.10">
    <property type="entry name" value="Dihydrodipicolinate Reductase, domain 2"/>
    <property type="match status" value="1"/>
</dbReference>
<proteinExistence type="predicted"/>
<dbReference type="Gene3D" id="3.40.50.720">
    <property type="entry name" value="NAD(P)-binding Rossmann-like Domain"/>
    <property type="match status" value="1"/>
</dbReference>
<organism evidence="3 4">
    <name type="scientific">Leptolyngbya boryana NIES-2135</name>
    <dbReference type="NCBI Taxonomy" id="1973484"/>
    <lineage>
        <taxon>Bacteria</taxon>
        <taxon>Bacillati</taxon>
        <taxon>Cyanobacteriota</taxon>
        <taxon>Cyanophyceae</taxon>
        <taxon>Leptolyngbyales</taxon>
        <taxon>Leptolyngbyaceae</taxon>
        <taxon>Leptolyngbya group</taxon>
        <taxon>Leptolyngbya</taxon>
    </lineage>
</organism>
<protein>
    <submittedName>
        <fullName evidence="3">Oxidoreductase domain-containing protein</fullName>
    </submittedName>
</protein>
<dbReference type="SUPFAM" id="SSF55347">
    <property type="entry name" value="Glyceraldehyde-3-phosphate dehydrogenase-like, C-terminal domain"/>
    <property type="match status" value="1"/>
</dbReference>
<dbReference type="EMBL" id="AP018203">
    <property type="protein sequence ID" value="BAY57212.1"/>
    <property type="molecule type" value="Genomic_DNA"/>
</dbReference>
<reference evidence="3 4" key="1">
    <citation type="submission" date="2017-06" db="EMBL/GenBank/DDBJ databases">
        <title>Genome sequencing of cyanobaciteial culture collection at National Institute for Environmental Studies (NIES).</title>
        <authorList>
            <person name="Hirose Y."/>
            <person name="Shimura Y."/>
            <person name="Fujisawa T."/>
            <person name="Nakamura Y."/>
            <person name="Kawachi M."/>
        </authorList>
    </citation>
    <scope>NUCLEOTIDE SEQUENCE [LARGE SCALE GENOMIC DNA]</scope>
    <source>
        <strain evidence="3 4">NIES-2135</strain>
    </source>
</reference>
<dbReference type="InterPro" id="IPR000683">
    <property type="entry name" value="Gfo/Idh/MocA-like_OxRdtase_N"/>
</dbReference>
<dbReference type="GO" id="GO:0000166">
    <property type="term" value="F:nucleotide binding"/>
    <property type="evidence" value="ECO:0007669"/>
    <property type="project" value="InterPro"/>
</dbReference>
<evidence type="ECO:0000313" key="3">
    <source>
        <dbReference type="EMBL" id="BAY57212.1"/>
    </source>
</evidence>
<dbReference type="AlphaFoldDB" id="A0A1Z4JKC7"/>
<dbReference type="PANTHER" id="PTHR43249">
    <property type="entry name" value="UDP-N-ACETYL-2-AMINO-2-DEOXY-D-GLUCURONATE OXIDASE"/>
    <property type="match status" value="1"/>
</dbReference>
<dbReference type="SUPFAM" id="SSF51735">
    <property type="entry name" value="NAD(P)-binding Rossmann-fold domains"/>
    <property type="match status" value="1"/>
</dbReference>
<name>A0A1Z4JKC7_LEPBY</name>
<evidence type="ECO:0000259" key="2">
    <source>
        <dbReference type="Pfam" id="PF22725"/>
    </source>
</evidence>
<feature type="domain" description="Gfo/Idh/MocA-like oxidoreductase N-terminal" evidence="1">
    <location>
        <begin position="5"/>
        <end position="121"/>
    </location>
</feature>
<dbReference type="Pfam" id="PF01408">
    <property type="entry name" value="GFO_IDH_MocA"/>
    <property type="match status" value="1"/>
</dbReference>
<sequence length="351" mass="38273">MTEKLKFGLIGAGGIAQAYAQAFEKSTIAQLVAVVDVRPEAAQALAERLNCQSFDSYQTMAESLELDAVIICTPPVTHRDISVYFLDRKIHVLCEKPLSVDVNSAIEMVDTAARNGVILTMASKFRYVEDVIRAKSLVMSGVLGEIVLFENAFTSRVDMSSRWNSKPAISGGGVLIDNGTHSIDIMRYFLGALAEVQVIEGKRIQSLDVEDTVRIFAKSASGVVGNVDLSWSINKELDSYIRIYGSQGTISIGWKESKYRQSSSPEWIKFGNGYDKVQAFTSQIENFSKAILGQEALLITPQDSIASVEVIEAAYKSMNQTQWTGVSYDSLKVLGFATAPTNGDKAFASAS</sequence>
<dbReference type="Pfam" id="PF22725">
    <property type="entry name" value="GFO_IDH_MocA_C3"/>
    <property type="match status" value="1"/>
</dbReference>
<evidence type="ECO:0000313" key="4">
    <source>
        <dbReference type="Proteomes" id="UP000217895"/>
    </source>
</evidence>
<evidence type="ECO:0000259" key="1">
    <source>
        <dbReference type="Pfam" id="PF01408"/>
    </source>
</evidence>
<keyword evidence="4" id="KW-1185">Reference proteome</keyword>
<dbReference type="PANTHER" id="PTHR43249:SF1">
    <property type="entry name" value="D-GLUCOSIDE 3-DEHYDROGENASE"/>
    <property type="match status" value="1"/>
</dbReference>
<dbReference type="Proteomes" id="UP000217895">
    <property type="component" value="Chromosome"/>
</dbReference>
<dbReference type="InterPro" id="IPR036291">
    <property type="entry name" value="NAD(P)-bd_dom_sf"/>
</dbReference>
<dbReference type="InterPro" id="IPR055170">
    <property type="entry name" value="GFO_IDH_MocA-like_dom"/>
</dbReference>